<dbReference type="AlphaFoldDB" id="A0A7W8Q4L1"/>
<organism evidence="1 2">
    <name type="scientific">Paraburkholderia atlantica</name>
    <dbReference type="NCBI Taxonomy" id="2654982"/>
    <lineage>
        <taxon>Bacteria</taxon>
        <taxon>Pseudomonadati</taxon>
        <taxon>Pseudomonadota</taxon>
        <taxon>Betaproteobacteria</taxon>
        <taxon>Burkholderiales</taxon>
        <taxon>Burkholderiaceae</taxon>
        <taxon>Paraburkholderia</taxon>
    </lineage>
</organism>
<evidence type="ECO:0000313" key="1">
    <source>
        <dbReference type="EMBL" id="MBB5423619.1"/>
    </source>
</evidence>
<name>A0A7W8Q4L1_PARAM</name>
<dbReference type="RefSeq" id="WP_184129290.1">
    <property type="nucleotide sequence ID" value="NZ_JACHDD010000003.1"/>
</dbReference>
<accession>A0A7W8Q4L1</accession>
<evidence type="ECO:0000313" key="2">
    <source>
        <dbReference type="Proteomes" id="UP000592780"/>
    </source>
</evidence>
<comment type="caution">
    <text evidence="1">The sequence shown here is derived from an EMBL/GenBank/DDBJ whole genome shotgun (WGS) entry which is preliminary data.</text>
</comment>
<gene>
    <name evidence="1" type="ORF">HDG40_001763</name>
</gene>
<dbReference type="Proteomes" id="UP000592780">
    <property type="component" value="Unassembled WGS sequence"/>
</dbReference>
<reference evidence="1 2" key="1">
    <citation type="submission" date="2020-08" db="EMBL/GenBank/DDBJ databases">
        <title>Genomic Encyclopedia of Type Strains, Phase IV (KMG-V): Genome sequencing to study the core and pangenomes of soil and plant-associated prokaryotes.</title>
        <authorList>
            <person name="Whitman W."/>
        </authorList>
    </citation>
    <scope>NUCLEOTIDE SEQUENCE [LARGE SCALE GENOMIC DNA]</scope>
    <source>
        <strain evidence="1 2">JPY158</strain>
    </source>
</reference>
<dbReference type="InterPro" id="IPR058064">
    <property type="entry name" value="STM2901-like"/>
</dbReference>
<dbReference type="Pfam" id="PF26636">
    <property type="entry name" value="DUF8209"/>
    <property type="match status" value="1"/>
</dbReference>
<dbReference type="NCBIfam" id="NF045926">
    <property type="entry name" value="STM2901_fam"/>
    <property type="match status" value="1"/>
</dbReference>
<dbReference type="InterPro" id="IPR058522">
    <property type="entry name" value="DUF8209"/>
</dbReference>
<sequence length="167" mass="18316">MNEYEQLISNDSTKKINTYIYGGRAVDNETLFICIATEEACKHFGIKDYSGVLAIVLVLAGQPLIPTRAKPMGTTRGTSIASLVLRALVNVNFKEAILPTLTNQSIKNFRFSMTINLGAFVGRWIPQLGITLAAYDVIRISASSVVHYNKLVKNEDRINDATTGSFG</sequence>
<proteinExistence type="predicted"/>
<protein>
    <submittedName>
        <fullName evidence="1">Uncharacterized protein</fullName>
    </submittedName>
</protein>
<dbReference type="EMBL" id="JACHDD010000003">
    <property type="protein sequence ID" value="MBB5423619.1"/>
    <property type="molecule type" value="Genomic_DNA"/>
</dbReference>
<keyword evidence="2" id="KW-1185">Reference proteome</keyword>